<evidence type="ECO:0000259" key="13">
    <source>
        <dbReference type="Pfam" id="PF03727"/>
    </source>
</evidence>
<gene>
    <name evidence="14" type="ORF">BJ684DRAFT_6977</name>
</gene>
<evidence type="ECO:0000256" key="10">
    <source>
        <dbReference type="ARBA" id="ARBA00047905"/>
    </source>
</evidence>
<dbReference type="InterPro" id="IPR043129">
    <property type="entry name" value="ATPase_NBD"/>
</dbReference>
<evidence type="ECO:0000256" key="9">
    <source>
        <dbReference type="ARBA" id="ARBA00044613"/>
    </source>
</evidence>
<evidence type="ECO:0000256" key="1">
    <source>
        <dbReference type="ARBA" id="ARBA00004888"/>
    </source>
</evidence>
<reference evidence="15" key="1">
    <citation type="journal article" date="2018" name="Nat. Microbiol.">
        <title>Leveraging single-cell genomics to expand the fungal tree of life.</title>
        <authorList>
            <person name="Ahrendt S.R."/>
            <person name="Quandt C.A."/>
            <person name="Ciobanu D."/>
            <person name="Clum A."/>
            <person name="Salamov A."/>
            <person name="Andreopoulos B."/>
            <person name="Cheng J.F."/>
            <person name="Woyke T."/>
            <person name="Pelin A."/>
            <person name="Henrissat B."/>
            <person name="Reynolds N.K."/>
            <person name="Benny G.L."/>
            <person name="Smith M.E."/>
            <person name="James T.Y."/>
            <person name="Grigoriev I.V."/>
        </authorList>
    </citation>
    <scope>NUCLEOTIDE SEQUENCE [LARGE SCALE GENOMIC DNA]</scope>
</reference>
<dbReference type="Gene3D" id="3.30.420.40">
    <property type="match status" value="1"/>
</dbReference>
<protein>
    <recommendedName>
        <fullName evidence="11">Phosphotransferase</fullName>
        <ecNumber evidence="11">2.7.1.-</ecNumber>
    </recommendedName>
</protein>
<dbReference type="PRINTS" id="PR00475">
    <property type="entry name" value="HEXOKINASE"/>
</dbReference>
<evidence type="ECO:0000256" key="2">
    <source>
        <dbReference type="ARBA" id="ARBA00005028"/>
    </source>
</evidence>
<dbReference type="PANTHER" id="PTHR19443">
    <property type="entry name" value="HEXOKINASE"/>
    <property type="match status" value="1"/>
</dbReference>
<comment type="pathway">
    <text evidence="2">Carbohydrate metabolism; hexose metabolism.</text>
</comment>
<evidence type="ECO:0000256" key="3">
    <source>
        <dbReference type="ARBA" id="ARBA00009225"/>
    </source>
</evidence>
<dbReference type="UniPathway" id="UPA00109">
    <property type="reaction ID" value="UER00180"/>
</dbReference>
<evidence type="ECO:0000256" key="4">
    <source>
        <dbReference type="ARBA" id="ARBA00022679"/>
    </source>
</evidence>
<dbReference type="Gene3D" id="3.40.367.20">
    <property type="match status" value="1"/>
</dbReference>
<evidence type="ECO:0000256" key="11">
    <source>
        <dbReference type="RuleBase" id="RU362007"/>
    </source>
</evidence>
<dbReference type="GO" id="GO:0006006">
    <property type="term" value="P:glucose metabolic process"/>
    <property type="evidence" value="ECO:0007669"/>
    <property type="project" value="TreeGrafter"/>
</dbReference>
<dbReference type="EC" id="2.7.1.-" evidence="11"/>
<dbReference type="GO" id="GO:0005524">
    <property type="term" value="F:ATP binding"/>
    <property type="evidence" value="ECO:0007669"/>
    <property type="project" value="UniProtKB-UniRule"/>
</dbReference>
<dbReference type="GO" id="GO:0005829">
    <property type="term" value="C:cytosol"/>
    <property type="evidence" value="ECO:0007669"/>
    <property type="project" value="TreeGrafter"/>
</dbReference>
<evidence type="ECO:0000256" key="7">
    <source>
        <dbReference type="ARBA" id="ARBA00022840"/>
    </source>
</evidence>
<dbReference type="InterPro" id="IPR022673">
    <property type="entry name" value="Hexokinase_C"/>
</dbReference>
<dbReference type="OrthoDB" id="419537at2759"/>
<dbReference type="GO" id="GO:0005739">
    <property type="term" value="C:mitochondrion"/>
    <property type="evidence" value="ECO:0007669"/>
    <property type="project" value="TreeGrafter"/>
</dbReference>
<dbReference type="EMBL" id="KZ987730">
    <property type="protein sequence ID" value="RKP15472.1"/>
    <property type="molecule type" value="Genomic_DNA"/>
</dbReference>
<dbReference type="InterPro" id="IPR001312">
    <property type="entry name" value="Hexokinase"/>
</dbReference>
<evidence type="ECO:0000256" key="8">
    <source>
        <dbReference type="ARBA" id="ARBA00023152"/>
    </source>
</evidence>
<evidence type="ECO:0000313" key="14">
    <source>
        <dbReference type="EMBL" id="RKP15472.1"/>
    </source>
</evidence>
<dbReference type="GO" id="GO:0005536">
    <property type="term" value="F:D-glucose binding"/>
    <property type="evidence" value="ECO:0007669"/>
    <property type="project" value="InterPro"/>
</dbReference>
<evidence type="ECO:0000313" key="15">
    <source>
        <dbReference type="Proteomes" id="UP000267251"/>
    </source>
</evidence>
<feature type="domain" description="Hexokinase C-terminal" evidence="13">
    <location>
        <begin position="239"/>
        <end position="493"/>
    </location>
</feature>
<accession>A0A4P9Y9J0</accession>
<dbReference type="PANTHER" id="PTHR19443:SF16">
    <property type="entry name" value="HEXOKINASE TYPE 1-RELATED"/>
    <property type="match status" value="1"/>
</dbReference>
<dbReference type="InterPro" id="IPR022672">
    <property type="entry name" value="Hexokinase_N"/>
</dbReference>
<dbReference type="AlphaFoldDB" id="A0A4P9Y9J0"/>
<proteinExistence type="inferred from homology"/>
<evidence type="ECO:0000256" key="5">
    <source>
        <dbReference type="ARBA" id="ARBA00022741"/>
    </source>
</evidence>
<dbReference type="GO" id="GO:0008865">
    <property type="term" value="F:fructokinase activity"/>
    <property type="evidence" value="ECO:0007669"/>
    <property type="project" value="TreeGrafter"/>
</dbReference>
<dbReference type="Pfam" id="PF03727">
    <property type="entry name" value="Hexokinase_2"/>
    <property type="match status" value="1"/>
</dbReference>
<dbReference type="GO" id="GO:0004340">
    <property type="term" value="F:glucokinase activity"/>
    <property type="evidence" value="ECO:0007669"/>
    <property type="project" value="TreeGrafter"/>
</dbReference>
<name>A0A4P9Y9J0_9FUNG</name>
<dbReference type="GO" id="GO:0006096">
    <property type="term" value="P:glycolytic process"/>
    <property type="evidence" value="ECO:0007669"/>
    <property type="project" value="UniProtKB-UniPathway"/>
</dbReference>
<comment type="catalytic activity">
    <reaction evidence="10">
        <text>D-fructose + ATP = D-fructose 6-phosphate + ADP + H(+)</text>
        <dbReference type="Rhea" id="RHEA:16125"/>
        <dbReference type="ChEBI" id="CHEBI:15378"/>
        <dbReference type="ChEBI" id="CHEBI:30616"/>
        <dbReference type="ChEBI" id="CHEBI:37721"/>
        <dbReference type="ChEBI" id="CHEBI:61527"/>
        <dbReference type="ChEBI" id="CHEBI:456216"/>
        <dbReference type="EC" id="2.7.1.1"/>
    </reaction>
    <physiologicalReaction direction="left-to-right" evidence="10">
        <dbReference type="Rhea" id="RHEA:16126"/>
    </physiologicalReaction>
</comment>
<comment type="similarity">
    <text evidence="3 11">Belongs to the hexokinase family.</text>
</comment>
<comment type="pathway">
    <text evidence="1">Carbohydrate degradation; glycolysis; D-glyceraldehyde 3-phosphate and glycerone phosphate from D-glucose: step 1/4.</text>
</comment>
<dbReference type="SUPFAM" id="SSF53067">
    <property type="entry name" value="Actin-like ATPase domain"/>
    <property type="match status" value="2"/>
</dbReference>
<feature type="domain" description="Hexokinase N-terminal" evidence="12">
    <location>
        <begin position="15"/>
        <end position="232"/>
    </location>
</feature>
<dbReference type="PROSITE" id="PS51748">
    <property type="entry name" value="HEXOKINASE_2"/>
    <property type="match status" value="1"/>
</dbReference>
<keyword evidence="5 11" id="KW-0547">Nucleotide-binding</keyword>
<keyword evidence="6 11" id="KW-0418">Kinase</keyword>
<sequence length="497" mass="53524">MSPASQSSVLERTTHQALQDLELPTPKLLQLHEAFGKSLATSLATHPHSARELPMLPSFIRRRPTGNETGAYLALDLGGTNLRVSLVRLHGQGEWCVESQRAWVVREEIKSGEGIDLFHWMAECIASFLSSCTKDDDEVASILHGSSSLSPPKEATDVPTMIPLGWTFSFPLDQTALDNGKLTMWNKGFTCPGVVGKDVVKMLQHALHQMAIPVRVVAILNDTVGALLASGYKDPHTVIGAIFGTGTNVAYWEAGEEEGGVEAINTEWGAFDAQKAHHLPLTRYDRDLDAATANPGDQIFEKMISGLYLGELVRLVLVHLVQTGGGHLLGVMSTPPGSGRPDREKGEAMAKRTLILRTHGSLGTAAVSMVILDDTPQLTQVDTWLREVLGLEGSSSLRDRRVVRLVCEAVARRASRLGAMALRRILPKTAPPAPPMEYMSVGGDGSVFEHLPGFRSGMHDGIIEILGVEQGSRIRFDLAKDGSGIGAALAAALAVRP</sequence>
<comment type="catalytic activity">
    <reaction evidence="9">
        <text>a D-hexose + ATP = a D-hexose 6-phosphate + ADP + H(+)</text>
        <dbReference type="Rhea" id="RHEA:22740"/>
        <dbReference type="ChEBI" id="CHEBI:4194"/>
        <dbReference type="ChEBI" id="CHEBI:15378"/>
        <dbReference type="ChEBI" id="CHEBI:30616"/>
        <dbReference type="ChEBI" id="CHEBI:229467"/>
        <dbReference type="ChEBI" id="CHEBI:456216"/>
        <dbReference type="EC" id="2.7.1.1"/>
    </reaction>
    <physiologicalReaction direction="left-to-right" evidence="9">
        <dbReference type="Rhea" id="RHEA:22741"/>
    </physiologicalReaction>
</comment>
<dbReference type="GO" id="GO:0001678">
    <property type="term" value="P:intracellular glucose homeostasis"/>
    <property type="evidence" value="ECO:0007669"/>
    <property type="project" value="InterPro"/>
</dbReference>
<keyword evidence="4 11" id="KW-0808">Transferase</keyword>
<keyword evidence="7 11" id="KW-0067">ATP-binding</keyword>
<organism evidence="14 15">
    <name type="scientific">Piptocephalis cylindrospora</name>
    <dbReference type="NCBI Taxonomy" id="1907219"/>
    <lineage>
        <taxon>Eukaryota</taxon>
        <taxon>Fungi</taxon>
        <taxon>Fungi incertae sedis</taxon>
        <taxon>Zoopagomycota</taxon>
        <taxon>Zoopagomycotina</taxon>
        <taxon>Zoopagomycetes</taxon>
        <taxon>Zoopagales</taxon>
        <taxon>Piptocephalidaceae</taxon>
        <taxon>Piptocephalis</taxon>
    </lineage>
</organism>
<evidence type="ECO:0000259" key="12">
    <source>
        <dbReference type="Pfam" id="PF00349"/>
    </source>
</evidence>
<dbReference type="Pfam" id="PF00349">
    <property type="entry name" value="Hexokinase_1"/>
    <property type="match status" value="1"/>
</dbReference>
<keyword evidence="15" id="KW-1185">Reference proteome</keyword>
<keyword evidence="8 11" id="KW-0324">Glycolysis</keyword>
<evidence type="ECO:0000256" key="6">
    <source>
        <dbReference type="ARBA" id="ARBA00022777"/>
    </source>
</evidence>
<dbReference type="Proteomes" id="UP000267251">
    <property type="component" value="Unassembled WGS sequence"/>
</dbReference>